<dbReference type="PANTHER" id="PTHR43076:SF7">
    <property type="entry name" value="AMINODEOXYFUTALOSINE SYNTHASE"/>
    <property type="match status" value="1"/>
</dbReference>
<dbReference type="SFLD" id="SFLDF00342">
    <property type="entry name" value="cyclic_dehypoxanthine_futalosi"/>
    <property type="match status" value="1"/>
</dbReference>
<dbReference type="PIRSF" id="PIRSF004762">
    <property type="entry name" value="CHP00423"/>
    <property type="match status" value="1"/>
</dbReference>
<keyword evidence="11" id="KW-1185">Reference proteome</keyword>
<dbReference type="InterPro" id="IPR007197">
    <property type="entry name" value="rSAM"/>
</dbReference>
<dbReference type="PROSITE" id="PS51918">
    <property type="entry name" value="RADICAL_SAM"/>
    <property type="match status" value="1"/>
</dbReference>
<keyword evidence="5 6" id="KW-0411">Iron-sulfur</keyword>
<evidence type="ECO:0000256" key="8">
    <source>
        <dbReference type="PIRSR" id="PIRSR004762-2"/>
    </source>
</evidence>
<gene>
    <name evidence="6 10" type="primary">mqnE</name>
    <name evidence="10" type="ORF">KIH39_00365</name>
</gene>
<dbReference type="Pfam" id="PF19288">
    <property type="entry name" value="CofH_C"/>
    <property type="match status" value="1"/>
</dbReference>
<dbReference type="SFLD" id="SFLDS00029">
    <property type="entry name" value="Radical_SAM"/>
    <property type="match status" value="1"/>
</dbReference>
<evidence type="ECO:0000256" key="7">
    <source>
        <dbReference type="PIRSR" id="PIRSR004762-1"/>
    </source>
</evidence>
<dbReference type="InterPro" id="IPR022432">
    <property type="entry name" value="MqnE"/>
</dbReference>
<dbReference type="KEGG" id="tsph:KIH39_00365"/>
<comment type="catalytic activity">
    <reaction evidence="6">
        <text>3-[(1-carboxyvinyl)-oxy]benzoate + S-adenosyl-L-methionine + H2O = 6-amino-6-deoxyfutalosine + hydrogencarbonate + L-methionine + H(+)</text>
        <dbReference type="Rhea" id="RHEA:33075"/>
        <dbReference type="ChEBI" id="CHEBI:15377"/>
        <dbReference type="ChEBI" id="CHEBI:15378"/>
        <dbReference type="ChEBI" id="CHEBI:17544"/>
        <dbReference type="ChEBI" id="CHEBI:57844"/>
        <dbReference type="ChEBI" id="CHEBI:59789"/>
        <dbReference type="ChEBI" id="CHEBI:64286"/>
        <dbReference type="ChEBI" id="CHEBI:76981"/>
        <dbReference type="EC" id="2.5.1.120"/>
    </reaction>
</comment>
<dbReference type="Gene3D" id="3.20.20.70">
    <property type="entry name" value="Aldolase class I"/>
    <property type="match status" value="1"/>
</dbReference>
<feature type="binding site" evidence="8">
    <location>
        <position position="179"/>
    </location>
    <ligand>
        <name>S-adenosyl-L-methionine</name>
        <dbReference type="ChEBI" id="CHEBI:59789"/>
    </ligand>
</feature>
<dbReference type="SFLD" id="SFLDG01389">
    <property type="entry name" value="menaquinone_synthsis_involved"/>
    <property type="match status" value="1"/>
</dbReference>
<dbReference type="InterPro" id="IPR013785">
    <property type="entry name" value="Aldolase_TIM"/>
</dbReference>
<dbReference type="SFLD" id="SFLDF00343">
    <property type="entry name" value="aminofutalosine_synthase_(mqnE"/>
    <property type="match status" value="1"/>
</dbReference>
<dbReference type="AlphaFoldDB" id="A0A8E6EY80"/>
<dbReference type="InterPro" id="IPR020050">
    <property type="entry name" value="FO_synthase_su2"/>
</dbReference>
<evidence type="ECO:0000256" key="1">
    <source>
        <dbReference type="ARBA" id="ARBA00022485"/>
    </source>
</evidence>
<evidence type="ECO:0000256" key="6">
    <source>
        <dbReference type="HAMAP-Rule" id="MF_00993"/>
    </source>
</evidence>
<comment type="pathway">
    <text evidence="6">Quinol/quinone metabolism; menaquinone biosynthesis.</text>
</comment>
<dbReference type="GO" id="GO:0044689">
    <property type="term" value="F:7,8-didemethyl-8-hydroxy-5-deazariboflavin synthase activity"/>
    <property type="evidence" value="ECO:0007669"/>
    <property type="project" value="TreeGrafter"/>
</dbReference>
<dbReference type="Pfam" id="PF04055">
    <property type="entry name" value="Radical_SAM"/>
    <property type="match status" value="1"/>
</dbReference>
<dbReference type="SFLD" id="SFLDG01064">
    <property type="entry name" value="F420__menaquinone_cofactor_bio"/>
    <property type="match status" value="1"/>
</dbReference>
<comment type="similarity">
    <text evidence="6">Belongs to the radical SAM superfamily. MqnE family.</text>
</comment>
<accession>A0A8E6EY80</accession>
<dbReference type="UniPathway" id="UPA00079"/>
<feature type="domain" description="Radical SAM core" evidence="9">
    <location>
        <begin position="53"/>
        <end position="286"/>
    </location>
</feature>
<keyword evidence="6" id="KW-0808">Transferase</keyword>
<feature type="binding site" evidence="6 7">
    <location>
        <position position="67"/>
    </location>
    <ligand>
        <name>[4Fe-4S] cluster</name>
        <dbReference type="ChEBI" id="CHEBI:49883"/>
        <note>4Fe-4S-S-AdoMet</note>
    </ligand>
</feature>
<evidence type="ECO:0000256" key="3">
    <source>
        <dbReference type="ARBA" id="ARBA00022723"/>
    </source>
</evidence>
<keyword evidence="2 6" id="KW-0949">S-adenosyl-L-methionine</keyword>
<dbReference type="NCBIfam" id="TIGR00423">
    <property type="entry name" value="CofH family radical SAM protein"/>
    <property type="match status" value="1"/>
</dbReference>
<dbReference type="NCBIfam" id="TIGR03700">
    <property type="entry name" value="mena_SCO4494"/>
    <property type="match status" value="1"/>
</dbReference>
<evidence type="ECO:0000313" key="11">
    <source>
        <dbReference type="Proteomes" id="UP000676194"/>
    </source>
</evidence>
<name>A0A8E6EY80_9BACT</name>
<dbReference type="SUPFAM" id="SSF102114">
    <property type="entry name" value="Radical SAM enzymes"/>
    <property type="match status" value="1"/>
</dbReference>
<dbReference type="GO" id="GO:0102573">
    <property type="term" value="F:aminodeoxyfutalosine synthase activity"/>
    <property type="evidence" value="ECO:0007669"/>
    <property type="project" value="UniProtKB-EC"/>
</dbReference>
<comment type="cofactor">
    <cofactor evidence="6 7">
        <name>[4Fe-4S] cluster</name>
        <dbReference type="ChEBI" id="CHEBI:49883"/>
    </cofactor>
    <text evidence="6 7">Binds 1 [4Fe-4S] cluster. The cluster is coordinated with 3 cysteines and an exchangeable S-adenosyl-L-methionine.</text>
</comment>
<evidence type="ECO:0000256" key="4">
    <source>
        <dbReference type="ARBA" id="ARBA00023004"/>
    </source>
</evidence>
<keyword evidence="3 6" id="KW-0479">Metal-binding</keyword>
<protein>
    <recommendedName>
        <fullName evidence="6">Aminodeoxyfutalosine synthase</fullName>
        <shortName evidence="6">AFL synthase</shortName>
        <shortName evidence="6">Aminofutalosine synthase</shortName>
        <ecNumber evidence="6">2.5.1.120</ecNumber>
    </recommendedName>
    <alternativeName>
        <fullName evidence="6">Menaquinone biosynthetic enzyme MqnE</fullName>
    </alternativeName>
</protein>
<feature type="binding site" evidence="6 7">
    <location>
        <position position="74"/>
    </location>
    <ligand>
        <name>[4Fe-4S] cluster</name>
        <dbReference type="ChEBI" id="CHEBI:49883"/>
        <note>4Fe-4S-S-AdoMet</note>
    </ligand>
</feature>
<reference evidence="10" key="1">
    <citation type="submission" date="2021-05" db="EMBL/GenBank/DDBJ databases">
        <title>Complete genome sequence of the cellulolytic planctomycete Telmatocola sphagniphila SP2T and characterization of the first cellulase from planctomycetes.</title>
        <authorList>
            <person name="Rakitin A.L."/>
            <person name="Beletsky A.V."/>
            <person name="Naumoff D.G."/>
            <person name="Kulichevskaya I.S."/>
            <person name="Mardanov A.V."/>
            <person name="Ravin N.V."/>
            <person name="Dedysh S.N."/>
        </authorList>
    </citation>
    <scope>NUCLEOTIDE SEQUENCE</scope>
    <source>
        <strain evidence="10">SP2T</strain>
    </source>
</reference>
<keyword evidence="6" id="KW-0474">Menaquinone biosynthesis</keyword>
<keyword evidence="4 6" id="KW-0408">Iron</keyword>
<dbReference type="Proteomes" id="UP000676194">
    <property type="component" value="Chromosome"/>
</dbReference>
<dbReference type="EMBL" id="CP074694">
    <property type="protein sequence ID" value="QVL32408.1"/>
    <property type="molecule type" value="Genomic_DNA"/>
</dbReference>
<evidence type="ECO:0000256" key="5">
    <source>
        <dbReference type="ARBA" id="ARBA00023014"/>
    </source>
</evidence>
<dbReference type="GO" id="GO:0051539">
    <property type="term" value="F:4 iron, 4 sulfur cluster binding"/>
    <property type="evidence" value="ECO:0007669"/>
    <property type="project" value="UniProtKB-KW"/>
</dbReference>
<proteinExistence type="inferred from homology"/>
<dbReference type="GO" id="GO:0005506">
    <property type="term" value="F:iron ion binding"/>
    <property type="evidence" value="ECO:0007669"/>
    <property type="project" value="UniProtKB-UniRule"/>
</dbReference>
<feature type="binding site" evidence="6 7">
    <location>
        <position position="71"/>
    </location>
    <ligand>
        <name>[4Fe-4S] cluster</name>
        <dbReference type="ChEBI" id="CHEBI:49883"/>
        <note>4Fe-4S-S-AdoMet</note>
    </ligand>
</feature>
<dbReference type="EC" id="2.5.1.120" evidence="6"/>
<dbReference type="InterPro" id="IPR034405">
    <property type="entry name" value="F420"/>
</dbReference>
<sequence length="375" mass="42973">MPSDTQLNAIRTKVENGQRLSFEDGFYLDQHADLFTLGELANIVRERKNGQVTYYNVNEHLNPTNVCVYRCTFCAFRADLKSEKGFVMSDEQILHRAEECHSRGATELHIVGGLHHKLPYEWYLNIVKMIHEAYPEIHIKAWTAVEWDWFSRMTGRPTKELLAEMKDAGLGSLPGGGAEIFHPDIRTQICDYKADGEQWIRVHREAHELGLRSNATMLYGHIEKIEHRLDHLIRLRNLQDETGGFQTFIPLAFHPDNTRLSHIPKPSGLMDLRTMALSRLMLDNFPHIKAYWVMLGIKIAQTALSYGADDLDGTVVHETIYHAAGSDSPQELGVDEIKRLIKEAGRVPVERDTLYHEVIRENGTSWKQGRKLQLV</sequence>
<dbReference type="GO" id="GO:0009234">
    <property type="term" value="P:menaquinone biosynthetic process"/>
    <property type="evidence" value="ECO:0007669"/>
    <property type="project" value="UniProtKB-UniRule"/>
</dbReference>
<evidence type="ECO:0000313" key="10">
    <source>
        <dbReference type="EMBL" id="QVL32408.1"/>
    </source>
</evidence>
<dbReference type="InterPro" id="IPR045567">
    <property type="entry name" value="CofH/MnqC-like_C"/>
</dbReference>
<dbReference type="HAMAP" id="MF_00993">
    <property type="entry name" value="MqnE"/>
    <property type="match status" value="1"/>
</dbReference>
<evidence type="ECO:0000259" key="9">
    <source>
        <dbReference type="PROSITE" id="PS51918"/>
    </source>
</evidence>
<organism evidence="10 11">
    <name type="scientific">Telmatocola sphagniphila</name>
    <dbReference type="NCBI Taxonomy" id="1123043"/>
    <lineage>
        <taxon>Bacteria</taxon>
        <taxon>Pseudomonadati</taxon>
        <taxon>Planctomycetota</taxon>
        <taxon>Planctomycetia</taxon>
        <taxon>Gemmatales</taxon>
        <taxon>Gemmataceae</taxon>
    </lineage>
</organism>
<comment type="function">
    <text evidence="6">Radical SAM enzyme that catalyzes the addition of the adenosyl radical to the double bond of 3-[(1-carboxyvinyl)oxy]benzoate, leading to aminodeoxyfutalosine (AFL), a key intermediate in the formation of menaquinone (MK, vitamin K2) from chorismate.</text>
</comment>
<feature type="binding site" evidence="8">
    <location>
        <position position="73"/>
    </location>
    <ligand>
        <name>S-adenosyl-L-methionine</name>
        <dbReference type="ChEBI" id="CHEBI:59789"/>
    </ligand>
</feature>
<keyword evidence="1 6" id="KW-0004">4Fe-4S</keyword>
<dbReference type="RefSeq" id="WP_213497300.1">
    <property type="nucleotide sequence ID" value="NZ_CP074694.1"/>
</dbReference>
<dbReference type="PANTHER" id="PTHR43076">
    <property type="entry name" value="FO SYNTHASE (COFH)"/>
    <property type="match status" value="1"/>
</dbReference>
<evidence type="ECO:0000256" key="2">
    <source>
        <dbReference type="ARBA" id="ARBA00022691"/>
    </source>
</evidence>
<dbReference type="InterPro" id="IPR058240">
    <property type="entry name" value="rSAM_sf"/>
</dbReference>
<dbReference type="CDD" id="cd01335">
    <property type="entry name" value="Radical_SAM"/>
    <property type="match status" value="1"/>
</dbReference>